<keyword evidence="3 5" id="KW-0863">Zinc-finger</keyword>
<dbReference type="EMBL" id="UYRR01032230">
    <property type="protein sequence ID" value="VDK54720.1"/>
    <property type="molecule type" value="Genomic_DNA"/>
</dbReference>
<dbReference type="OrthoDB" id="5873590at2759"/>
<keyword evidence="9" id="KW-1185">Reference proteome</keyword>
<name>A0A0M3K4J4_ANISI</name>
<feature type="region of interest" description="Disordered" evidence="6">
    <location>
        <begin position="144"/>
        <end position="182"/>
    </location>
</feature>
<feature type="compositionally biased region" description="Polar residues" evidence="6">
    <location>
        <begin position="155"/>
        <end position="166"/>
    </location>
</feature>
<dbReference type="WBParaSite" id="ASIM_0001588501-mRNA-1">
    <property type="protein sequence ID" value="ASIM_0001588501-mRNA-1"/>
    <property type="gene ID" value="ASIM_0001588501"/>
</dbReference>
<keyword evidence="1" id="KW-0479">Metal-binding</keyword>
<evidence type="ECO:0000256" key="2">
    <source>
        <dbReference type="ARBA" id="ARBA00022737"/>
    </source>
</evidence>
<gene>
    <name evidence="8" type="ORF">ASIM_LOCUS15292</name>
</gene>
<evidence type="ECO:0000256" key="1">
    <source>
        <dbReference type="ARBA" id="ARBA00022723"/>
    </source>
</evidence>
<evidence type="ECO:0000256" key="3">
    <source>
        <dbReference type="ARBA" id="ARBA00022771"/>
    </source>
</evidence>
<organism evidence="10">
    <name type="scientific">Anisakis simplex</name>
    <name type="common">Herring worm</name>
    <dbReference type="NCBI Taxonomy" id="6269"/>
    <lineage>
        <taxon>Eukaryota</taxon>
        <taxon>Metazoa</taxon>
        <taxon>Ecdysozoa</taxon>
        <taxon>Nematoda</taxon>
        <taxon>Chromadorea</taxon>
        <taxon>Rhabditida</taxon>
        <taxon>Spirurina</taxon>
        <taxon>Ascaridomorpha</taxon>
        <taxon>Ascaridoidea</taxon>
        <taxon>Anisakidae</taxon>
        <taxon>Anisakis</taxon>
        <taxon>Anisakis simplex complex</taxon>
    </lineage>
</organism>
<proteinExistence type="predicted"/>
<evidence type="ECO:0000259" key="7">
    <source>
        <dbReference type="PROSITE" id="PS50157"/>
    </source>
</evidence>
<dbReference type="PANTHER" id="PTHR24379:SF121">
    <property type="entry name" value="C2H2-TYPE DOMAIN-CONTAINING PROTEIN"/>
    <property type="match status" value="1"/>
</dbReference>
<evidence type="ECO:0000313" key="9">
    <source>
        <dbReference type="Proteomes" id="UP000267096"/>
    </source>
</evidence>
<keyword evidence="4" id="KW-0862">Zinc</keyword>
<evidence type="ECO:0000256" key="6">
    <source>
        <dbReference type="SAM" id="MobiDB-lite"/>
    </source>
</evidence>
<dbReference type="AlphaFoldDB" id="A0A0M3K4J4"/>
<keyword evidence="2" id="KW-0677">Repeat</keyword>
<feature type="domain" description="C2H2-type" evidence="7">
    <location>
        <begin position="1015"/>
        <end position="1047"/>
    </location>
</feature>
<evidence type="ECO:0000313" key="8">
    <source>
        <dbReference type="EMBL" id="VDK54720.1"/>
    </source>
</evidence>
<accession>A0A0M3K4J4</accession>
<reference evidence="10" key="1">
    <citation type="submission" date="2017-02" db="UniProtKB">
        <authorList>
            <consortium name="WormBaseParasite"/>
        </authorList>
    </citation>
    <scope>IDENTIFICATION</scope>
</reference>
<dbReference type="PROSITE" id="PS00028">
    <property type="entry name" value="ZINC_FINGER_C2H2_1"/>
    <property type="match status" value="2"/>
</dbReference>
<feature type="region of interest" description="Disordered" evidence="6">
    <location>
        <begin position="666"/>
        <end position="686"/>
    </location>
</feature>
<protein>
    <submittedName>
        <fullName evidence="10">C2H2-type domain-containing protein</fullName>
    </submittedName>
</protein>
<feature type="domain" description="C2H2-type" evidence="7">
    <location>
        <begin position="568"/>
        <end position="595"/>
    </location>
</feature>
<feature type="compositionally biased region" description="Basic residues" evidence="6">
    <location>
        <begin position="672"/>
        <end position="686"/>
    </location>
</feature>
<dbReference type="SMART" id="SM00355">
    <property type="entry name" value="ZnF_C2H2"/>
    <property type="match status" value="7"/>
</dbReference>
<dbReference type="PANTHER" id="PTHR24379">
    <property type="entry name" value="KRAB AND ZINC FINGER DOMAIN-CONTAINING"/>
    <property type="match status" value="1"/>
</dbReference>
<evidence type="ECO:0000313" key="10">
    <source>
        <dbReference type="WBParaSite" id="ASIM_0001588501-mRNA-1"/>
    </source>
</evidence>
<dbReference type="PROSITE" id="PS50157">
    <property type="entry name" value="ZINC_FINGER_C2H2_2"/>
    <property type="match status" value="2"/>
</dbReference>
<dbReference type="GO" id="GO:0008270">
    <property type="term" value="F:zinc ion binding"/>
    <property type="evidence" value="ECO:0007669"/>
    <property type="project" value="UniProtKB-KW"/>
</dbReference>
<evidence type="ECO:0000256" key="5">
    <source>
        <dbReference type="PROSITE-ProRule" id="PRU00042"/>
    </source>
</evidence>
<dbReference type="Gene3D" id="3.30.160.60">
    <property type="entry name" value="Classic Zinc Finger"/>
    <property type="match status" value="1"/>
</dbReference>
<evidence type="ECO:0000256" key="4">
    <source>
        <dbReference type="ARBA" id="ARBA00022833"/>
    </source>
</evidence>
<sequence>MWGCHFSALKRQKALIGRYNSNIGFIPSTHLNLPLIRPLLKELCYYCSFGPKTCAATHARTRAIASRARAEDHTLADVSKLWGSGTSLSPGPHNFDTSGLGIGSLMHIPANIPGTSNEKGQVNYNVDYISNAAYEKATEELNNQMGNGRKRKKNQSASSPKSLTQQPRKKQCNSNDSNSSSLALKPKYPWDSWNFDSLFGYARVAANASRKSNARNYNFDEKLPVACGGFRLLVRICPDAFIKSFRSRINEDEVVRGETDDETTFDVQLLRHAWNRLSESERLRWEMEARKEVKEAEKVAGCERGLCPEKPDQNDASIRHRTDDVNEVEGAVRDITGEVKQGSEQCNMDVMDSVSKDDEPVADGSHAVKTSMPSCEIRFHSSRAISDSEAYNKLNFGVFRCHLCPQKVTLAGADAFQLHLIQNHHSARFYACHLCFEAFSSLEFLKKHPCQEFASYTVGLLTANKQFAMKFVMHTLVCAECNLQMPLPANRQVSSTKRLASLMKVHNCDNLVSCLVYFAEQPNGVVHVTIRGLPLKRSIPISCSVCNQQFTTVSDIEQHGADHGLPKLKCHLCPRFFFSDLLYREHLLTHLGDNQYSMIPVIGSSTLTPPSWMHNDVARMGCEMDRVLGPYCELSVPNRVNEEVSSDEDVINTRDTVKKKRLEKKALDGDKNKRKKMNANFAKKKKSGEGDRCIHCRQLERIDDTGVDSSIAAGNIDRAQRNAIIRFKSGCKPTDLCTCVSWLDRSSQLALQMPQVSFGDNNSFINSLTQKFTPIGHLYVGSCFAPIHDTIKGAIITDCVYMCMTCHMLRLGKKSALMHIRVCLQKNLVHRDPQKTIDFNDENIVMRLTYAQSTPNTRVSCPKCANTCCSIVSLRRHLALDHGIFAPFSPPEANKDIGIIEWTGAVRKVATLTEVTNVKLNLTRDGDFKMPSPQRYRTLYSSGPIIQQSSSSSVCAGSSSRIVEVDERTGEIRNGINVVTNIQPQDQTTVRCEICGVNQPSILEFANHLVANHLFYCEMCGEAFSEKTPLNLHKATCPPWAHKTNDGEHLPFCPFCHFIFSTPGRYYKHIAHMHLEHVKLDRETHKVHSIRLFVKIHEFHKPLEESITS</sequence>
<dbReference type="InterPro" id="IPR013087">
    <property type="entry name" value="Znf_C2H2_type"/>
</dbReference>
<dbReference type="Proteomes" id="UP000267096">
    <property type="component" value="Unassembled WGS sequence"/>
</dbReference>
<reference evidence="8 9" key="2">
    <citation type="submission" date="2018-11" db="EMBL/GenBank/DDBJ databases">
        <authorList>
            <consortium name="Pathogen Informatics"/>
        </authorList>
    </citation>
    <scope>NUCLEOTIDE SEQUENCE [LARGE SCALE GENOMIC DNA]</scope>
</reference>